<keyword evidence="5" id="KW-0375">Hydrogen ion transport</keyword>
<keyword evidence="7" id="KW-0406">Ion transport</keyword>
<feature type="transmembrane region" description="Helical" evidence="9">
    <location>
        <begin position="31"/>
        <end position="49"/>
    </location>
</feature>
<evidence type="ECO:0000256" key="1">
    <source>
        <dbReference type="ARBA" id="ARBA00004141"/>
    </source>
</evidence>
<keyword evidence="4 9" id="KW-0812">Transmembrane</keyword>
<sequence>MGFLLTSIIFLVVGIVAALFMRICCNRGPSANLLHLTLVITAVVCCWLIRRRQGTTSRPTPLIVLPYMFANLAAYHQEMEKKWFQLNALAIVSFLLLLVIAPSLACSSSKGNGCRDCIADQMKYGCPACAPILRCMARCLWGGKSQSVCSKKCDCNGGKPRLSDCKKCMSRCKCSCAK</sequence>
<gene>
    <name evidence="10" type="ORF">IFM89_004669</name>
</gene>
<keyword evidence="6 9" id="KW-1133">Transmembrane helix</keyword>
<accession>A0A835I8V9</accession>
<dbReference type="AlphaFoldDB" id="A0A835I8V9"/>
<evidence type="ECO:0000256" key="8">
    <source>
        <dbReference type="ARBA" id="ARBA00023136"/>
    </source>
</evidence>
<dbReference type="GO" id="GO:0033179">
    <property type="term" value="C:proton-transporting V-type ATPase, V0 domain"/>
    <property type="evidence" value="ECO:0007669"/>
    <property type="project" value="InterPro"/>
</dbReference>
<dbReference type="Proteomes" id="UP000631114">
    <property type="component" value="Unassembled WGS sequence"/>
</dbReference>
<dbReference type="Pfam" id="PF05493">
    <property type="entry name" value="ATP_synt_H"/>
    <property type="match status" value="1"/>
</dbReference>
<feature type="transmembrane region" description="Helical" evidence="9">
    <location>
        <begin position="83"/>
        <end position="105"/>
    </location>
</feature>
<keyword evidence="8 9" id="KW-0472">Membrane</keyword>
<dbReference type="EMBL" id="JADFTS010000003">
    <property type="protein sequence ID" value="KAF9612966.1"/>
    <property type="molecule type" value="Genomic_DNA"/>
</dbReference>
<evidence type="ECO:0000256" key="9">
    <source>
        <dbReference type="SAM" id="Phobius"/>
    </source>
</evidence>
<keyword evidence="3" id="KW-0813">Transport</keyword>
<name>A0A835I8V9_9MAGN</name>
<comment type="subcellular location">
    <subcellularLocation>
        <location evidence="1">Membrane</location>
        <topology evidence="1">Multi-pass membrane protein</topology>
    </subcellularLocation>
</comment>
<reference evidence="10 11" key="1">
    <citation type="submission" date="2020-10" db="EMBL/GenBank/DDBJ databases">
        <title>The Coptis chinensis genome and diversification of protoberbering-type alkaloids.</title>
        <authorList>
            <person name="Wang B."/>
            <person name="Shu S."/>
            <person name="Song C."/>
            <person name="Liu Y."/>
        </authorList>
    </citation>
    <scope>NUCLEOTIDE SEQUENCE [LARGE SCALE GENOMIC DNA]</scope>
    <source>
        <strain evidence="10">HL-2020</strain>
        <tissue evidence="10">Leaf</tissue>
    </source>
</reference>
<keyword evidence="11" id="KW-1185">Reference proteome</keyword>
<evidence type="ECO:0000256" key="5">
    <source>
        <dbReference type="ARBA" id="ARBA00022781"/>
    </source>
</evidence>
<evidence type="ECO:0000256" key="6">
    <source>
        <dbReference type="ARBA" id="ARBA00022989"/>
    </source>
</evidence>
<dbReference type="GO" id="GO:0046961">
    <property type="term" value="F:proton-transporting ATPase activity, rotational mechanism"/>
    <property type="evidence" value="ECO:0007669"/>
    <property type="project" value="InterPro"/>
</dbReference>
<evidence type="ECO:0000256" key="4">
    <source>
        <dbReference type="ARBA" id="ARBA00022692"/>
    </source>
</evidence>
<dbReference type="OrthoDB" id="1855047at2759"/>
<proteinExistence type="inferred from homology"/>
<comment type="caution">
    <text evidence="10">The sequence shown here is derived from an EMBL/GenBank/DDBJ whole genome shotgun (WGS) entry which is preliminary data.</text>
</comment>
<evidence type="ECO:0000256" key="7">
    <source>
        <dbReference type="ARBA" id="ARBA00023065"/>
    </source>
</evidence>
<evidence type="ECO:0000313" key="10">
    <source>
        <dbReference type="EMBL" id="KAF9612966.1"/>
    </source>
</evidence>
<evidence type="ECO:0000313" key="11">
    <source>
        <dbReference type="Proteomes" id="UP000631114"/>
    </source>
</evidence>
<organism evidence="10 11">
    <name type="scientific">Coptis chinensis</name>
    <dbReference type="NCBI Taxonomy" id="261450"/>
    <lineage>
        <taxon>Eukaryota</taxon>
        <taxon>Viridiplantae</taxon>
        <taxon>Streptophyta</taxon>
        <taxon>Embryophyta</taxon>
        <taxon>Tracheophyta</taxon>
        <taxon>Spermatophyta</taxon>
        <taxon>Magnoliopsida</taxon>
        <taxon>Ranunculales</taxon>
        <taxon>Ranunculaceae</taxon>
        <taxon>Coptidoideae</taxon>
        <taxon>Coptis</taxon>
    </lineage>
</organism>
<evidence type="ECO:0000256" key="2">
    <source>
        <dbReference type="ARBA" id="ARBA00008328"/>
    </source>
</evidence>
<protein>
    <submittedName>
        <fullName evidence="10">Uncharacterized protein</fullName>
    </submittedName>
</protein>
<evidence type="ECO:0000256" key="3">
    <source>
        <dbReference type="ARBA" id="ARBA00022448"/>
    </source>
</evidence>
<comment type="similarity">
    <text evidence="2">Belongs to the V-ATPase e1/e2 subunit family.</text>
</comment>
<dbReference type="InterPro" id="IPR008389">
    <property type="entry name" value="ATPase_V0-cplx_e1/e2_su"/>
</dbReference>